<evidence type="ECO:0000313" key="3">
    <source>
        <dbReference type="Proteomes" id="UP000246702"/>
    </source>
</evidence>
<feature type="region of interest" description="Disordered" evidence="1">
    <location>
        <begin position="1"/>
        <end position="27"/>
    </location>
</feature>
<dbReference type="OrthoDB" id="76567at2759"/>
<keyword evidence="3" id="KW-1185">Reference proteome</keyword>
<dbReference type="RefSeq" id="XP_025465447.1">
    <property type="nucleotide sequence ID" value="XM_025613381.1"/>
</dbReference>
<dbReference type="AlphaFoldDB" id="A0A317W498"/>
<evidence type="ECO:0000313" key="2">
    <source>
        <dbReference type="EMBL" id="PWY80845.1"/>
    </source>
</evidence>
<sequence>MPHPPVPHFQASHKAVPSSQASQKRSSRPIFSELYKASKHPSRLLTYRTLWVRNMPSELHDACQRWVIHAYGRWMQDGLLTALEGKEMGIGVNTGMTCTAHQLRAGS</sequence>
<dbReference type="EMBL" id="MSFK01000021">
    <property type="protein sequence ID" value="PWY80845.1"/>
    <property type="molecule type" value="Genomic_DNA"/>
</dbReference>
<organism evidence="2 3">
    <name type="scientific">Aspergillus sclerotioniger CBS 115572</name>
    <dbReference type="NCBI Taxonomy" id="1450535"/>
    <lineage>
        <taxon>Eukaryota</taxon>
        <taxon>Fungi</taxon>
        <taxon>Dikarya</taxon>
        <taxon>Ascomycota</taxon>
        <taxon>Pezizomycotina</taxon>
        <taxon>Eurotiomycetes</taxon>
        <taxon>Eurotiomycetidae</taxon>
        <taxon>Eurotiales</taxon>
        <taxon>Aspergillaceae</taxon>
        <taxon>Aspergillus</taxon>
        <taxon>Aspergillus subgen. Circumdati</taxon>
    </lineage>
</organism>
<proteinExistence type="predicted"/>
<protein>
    <submittedName>
        <fullName evidence="2">Uncharacterized protein</fullName>
    </submittedName>
</protein>
<gene>
    <name evidence="2" type="ORF">BO94DRAFT_548141</name>
</gene>
<dbReference type="Proteomes" id="UP000246702">
    <property type="component" value="Unassembled WGS sequence"/>
</dbReference>
<accession>A0A317W498</accession>
<reference evidence="2 3" key="1">
    <citation type="submission" date="2016-12" db="EMBL/GenBank/DDBJ databases">
        <title>The genomes of Aspergillus section Nigri reveals drivers in fungal speciation.</title>
        <authorList>
            <consortium name="DOE Joint Genome Institute"/>
            <person name="Vesth T.C."/>
            <person name="Nybo J."/>
            <person name="Theobald S."/>
            <person name="Brandl J."/>
            <person name="Frisvad J.C."/>
            <person name="Nielsen K.F."/>
            <person name="Lyhne E.K."/>
            <person name="Kogle M.E."/>
            <person name="Kuo A."/>
            <person name="Riley R."/>
            <person name="Clum A."/>
            <person name="Nolan M."/>
            <person name="Lipzen A."/>
            <person name="Salamov A."/>
            <person name="Henrissat B."/>
            <person name="Wiebenga A."/>
            <person name="De Vries R.P."/>
            <person name="Grigoriev I.V."/>
            <person name="Mortensen U.H."/>
            <person name="Andersen M.R."/>
            <person name="Baker S.E."/>
        </authorList>
    </citation>
    <scope>NUCLEOTIDE SEQUENCE [LARGE SCALE GENOMIC DNA]</scope>
    <source>
        <strain evidence="2 3">CBS 115572</strain>
    </source>
</reference>
<dbReference type="GeneID" id="37115524"/>
<name>A0A317W498_9EURO</name>
<comment type="caution">
    <text evidence="2">The sequence shown here is derived from an EMBL/GenBank/DDBJ whole genome shotgun (WGS) entry which is preliminary data.</text>
</comment>
<evidence type="ECO:0000256" key="1">
    <source>
        <dbReference type="SAM" id="MobiDB-lite"/>
    </source>
</evidence>